<dbReference type="EMBL" id="BJMV01000002">
    <property type="protein sequence ID" value="GEB84805.1"/>
    <property type="molecule type" value="Genomic_DNA"/>
</dbReference>
<dbReference type="InterPro" id="IPR027417">
    <property type="entry name" value="P-loop_NTPase"/>
</dbReference>
<evidence type="ECO:0000259" key="6">
    <source>
        <dbReference type="PROSITE" id="PS51193"/>
    </source>
</evidence>
<evidence type="ECO:0000256" key="2">
    <source>
        <dbReference type="ARBA" id="ARBA00022801"/>
    </source>
</evidence>
<keyword evidence="7" id="KW-0347">Helicase</keyword>
<dbReference type="Pfam" id="PF13307">
    <property type="entry name" value="Helicase_C_2"/>
    <property type="match status" value="1"/>
</dbReference>
<dbReference type="PANTHER" id="PTHR11472:SF34">
    <property type="entry name" value="REGULATOR OF TELOMERE ELONGATION HELICASE 1"/>
    <property type="match status" value="1"/>
</dbReference>
<dbReference type="GO" id="GO:0006139">
    <property type="term" value="P:nucleobase-containing compound metabolic process"/>
    <property type="evidence" value="ECO:0007669"/>
    <property type="project" value="InterPro"/>
</dbReference>
<dbReference type="GO" id="GO:0005524">
    <property type="term" value="F:ATP binding"/>
    <property type="evidence" value="ECO:0007669"/>
    <property type="project" value="UniProtKB-KW"/>
</dbReference>
<proteinExistence type="inferred from homology"/>
<feature type="region of interest" description="Disordered" evidence="5">
    <location>
        <begin position="528"/>
        <end position="555"/>
    </location>
</feature>
<keyword evidence="1" id="KW-0547">Nucleotide-binding</keyword>
<evidence type="ECO:0000256" key="1">
    <source>
        <dbReference type="ARBA" id="ARBA00022741"/>
    </source>
</evidence>
<dbReference type="InterPro" id="IPR014013">
    <property type="entry name" value="Helic_SF1/SF2_ATP-bd_DinG/Rad3"/>
</dbReference>
<name>A0A4Y3TVN1_9PROT</name>
<evidence type="ECO:0000313" key="8">
    <source>
        <dbReference type="Proteomes" id="UP000317730"/>
    </source>
</evidence>
<dbReference type="GO" id="GO:0003678">
    <property type="term" value="F:DNA helicase activity"/>
    <property type="evidence" value="ECO:0007669"/>
    <property type="project" value="TreeGrafter"/>
</dbReference>
<feature type="region of interest" description="Disordered" evidence="5">
    <location>
        <begin position="1006"/>
        <end position="1032"/>
    </location>
</feature>
<evidence type="ECO:0000313" key="7">
    <source>
        <dbReference type="EMBL" id="GEB84805.1"/>
    </source>
</evidence>
<evidence type="ECO:0000256" key="4">
    <source>
        <dbReference type="ARBA" id="ARBA00038058"/>
    </source>
</evidence>
<organism evidence="7 8">
    <name type="scientific">Acetobacter peroxydans</name>
    <dbReference type="NCBI Taxonomy" id="104098"/>
    <lineage>
        <taxon>Bacteria</taxon>
        <taxon>Pseudomonadati</taxon>
        <taxon>Pseudomonadota</taxon>
        <taxon>Alphaproteobacteria</taxon>
        <taxon>Acetobacterales</taxon>
        <taxon>Acetobacteraceae</taxon>
        <taxon>Acetobacter</taxon>
    </lineage>
</organism>
<dbReference type="GO" id="GO:0003676">
    <property type="term" value="F:nucleic acid binding"/>
    <property type="evidence" value="ECO:0007669"/>
    <property type="project" value="InterPro"/>
</dbReference>
<protein>
    <submittedName>
        <fullName evidence="7">Helicase</fullName>
    </submittedName>
</protein>
<dbReference type="InterPro" id="IPR045028">
    <property type="entry name" value="DinG/Rad3-like"/>
</dbReference>
<dbReference type="Gene3D" id="3.40.50.300">
    <property type="entry name" value="P-loop containing nucleotide triphosphate hydrolases"/>
    <property type="match status" value="2"/>
</dbReference>
<evidence type="ECO:0000256" key="3">
    <source>
        <dbReference type="ARBA" id="ARBA00022840"/>
    </source>
</evidence>
<feature type="compositionally biased region" description="Basic and acidic residues" evidence="5">
    <location>
        <begin position="534"/>
        <end position="543"/>
    </location>
</feature>
<evidence type="ECO:0000256" key="5">
    <source>
        <dbReference type="SAM" id="MobiDB-lite"/>
    </source>
</evidence>
<keyword evidence="3" id="KW-0067">ATP-binding</keyword>
<dbReference type="PROSITE" id="PS51193">
    <property type="entry name" value="HELICASE_ATP_BIND_2"/>
    <property type="match status" value="1"/>
</dbReference>
<gene>
    <name evidence="7" type="ORF">APE01nite_06020</name>
</gene>
<dbReference type="SUPFAM" id="SSF52540">
    <property type="entry name" value="P-loop containing nucleoside triphosphate hydrolases"/>
    <property type="match status" value="1"/>
</dbReference>
<accession>A0A4Y3TVN1</accession>
<dbReference type="SMART" id="SM00491">
    <property type="entry name" value="HELICc2"/>
    <property type="match status" value="1"/>
</dbReference>
<comment type="similarity">
    <text evidence="4">Belongs to the helicase family. DinG subfamily.</text>
</comment>
<dbReference type="PANTHER" id="PTHR11472">
    <property type="entry name" value="DNA REPAIR DEAD HELICASE RAD3/XP-D SUBFAMILY MEMBER"/>
    <property type="match status" value="1"/>
</dbReference>
<reference evidence="7 8" key="1">
    <citation type="submission" date="2019-06" db="EMBL/GenBank/DDBJ databases">
        <title>Whole genome shotgun sequence of Acetobacter peroxydans NBRC 13755.</title>
        <authorList>
            <person name="Hosoyama A."/>
            <person name="Uohara A."/>
            <person name="Ohji S."/>
            <person name="Ichikawa N."/>
        </authorList>
    </citation>
    <scope>NUCLEOTIDE SEQUENCE [LARGE SCALE GENOMIC DNA]</scope>
    <source>
        <strain evidence="7 8">NBRC 13755</strain>
    </source>
</reference>
<sequence>MPHLGNMQSSFPSAHDAPAIVPFRGGFSLLTEDGELLTLSAAALRERLASLPPPLVVHAPALARRLGLPSPGQPGPWLDLLELFAFVHPARPAVPTPRGLAMALGQDTEGMETIEADLLPGLLASLLNDLRQRNTGPEAENLAALSLRMAQAGWPWAGTVAETLELASRLTPQGALPEEVLQPADALRVWRTLPKWEDSAPRPPPASHAITPPEVRARLAHILGEGAESRAGQADFANVCINAFTPRSIPGDPTVLLAEAGTGTGKTLGYIAPASIWAERNDGAVWISTYTRHLQRQIEQETRRLYPDSATHRQKVVLRKGRENYLCLLNMEEAVNTAGSRPAGVTIALVMLARWALATADGDLMGGDLPGWFADLFGQGNLAGVADRRGECIHGACPHYQRCFVEQSIRRAKDADLVIANHALVMAQAAYAQAGISDDVANSPENAPPSRYVFDEGHHLADAADSAFCAELSGLEAAELRRWLLGAEGRRSRARGLKRRLDDLVVGHPKLEAPLDAALTAAHALPAPGWSTRLADEETPREESEPEPPPAAEDSFLSTLLLPPDAPAAQPVMDNPTEAFLRLLRQQSLARAHEGGRQHGQGGTLECDLHPLVPGLAEAGQRLSRALTRLVEPLRTLCDRLRERLDEDAESLDSATRGRIEAMTRALHRRAIARLDAWLAMLSELEHTPQTEGHVPSHVHFIRLERRERQRMGEQDVGLHRHWIDPTIPFAATMAIPAQGMLITSATLRDHQPATLNTDAEQDESREADDAERAWEAAEARTGANHFPSPAIRASLASPFNYQAQTRVFIVTDVDNSSIVDLSAAFRTLFMASGGGALGLFTAISRLRGVHERIAPTLEENGLPLYAQHVDAMDNNTLVDIFRTEEHACLLGTDAMRDGVDVPGNALRLVVFERVPWPRPDILHRERRIHLAGGDPRGFDDAIARLRLRQAFGRLIRRQSDHGVFVLLDRRAPSRLLSAFPGGVETHRAGLAETARAITAFLHTEPNTRLSGGHTARLDSAWENGPPQDREP</sequence>
<feature type="domain" description="Helicase ATP-binding" evidence="6">
    <location>
        <begin position="219"/>
        <end position="504"/>
    </location>
</feature>
<dbReference type="AlphaFoldDB" id="A0A4Y3TVN1"/>
<dbReference type="GO" id="GO:0016818">
    <property type="term" value="F:hydrolase activity, acting on acid anhydrides, in phosphorus-containing anhydrides"/>
    <property type="evidence" value="ECO:0007669"/>
    <property type="project" value="InterPro"/>
</dbReference>
<keyword evidence="2" id="KW-0378">Hydrolase</keyword>
<keyword evidence="8" id="KW-1185">Reference proteome</keyword>
<dbReference type="Proteomes" id="UP000317730">
    <property type="component" value="Unassembled WGS sequence"/>
</dbReference>
<comment type="caution">
    <text evidence="7">The sequence shown here is derived from an EMBL/GenBank/DDBJ whole genome shotgun (WGS) entry which is preliminary data.</text>
</comment>
<dbReference type="InterPro" id="IPR006555">
    <property type="entry name" value="ATP-dep_Helicase_C"/>
</dbReference>